<gene>
    <name evidence="1" type="ORF">PPENT_87.1.T1180134</name>
</gene>
<keyword evidence="2" id="KW-1185">Reference proteome</keyword>
<evidence type="ECO:0000313" key="1">
    <source>
        <dbReference type="EMBL" id="CAD8198434.1"/>
    </source>
</evidence>
<dbReference type="EMBL" id="CAJJDO010000118">
    <property type="protein sequence ID" value="CAD8198434.1"/>
    <property type="molecule type" value="Genomic_DNA"/>
</dbReference>
<dbReference type="Proteomes" id="UP000689195">
    <property type="component" value="Unassembled WGS sequence"/>
</dbReference>
<name>A0A8S1XBK0_9CILI</name>
<dbReference type="AlphaFoldDB" id="A0A8S1XBK0"/>
<comment type="caution">
    <text evidence="1">The sequence shown here is derived from an EMBL/GenBank/DDBJ whole genome shotgun (WGS) entry which is preliminary data.</text>
</comment>
<evidence type="ECO:0000313" key="2">
    <source>
        <dbReference type="Proteomes" id="UP000689195"/>
    </source>
</evidence>
<protein>
    <submittedName>
        <fullName evidence="1">Uncharacterized protein</fullName>
    </submittedName>
</protein>
<reference evidence="1" key="1">
    <citation type="submission" date="2021-01" db="EMBL/GenBank/DDBJ databases">
        <authorList>
            <consortium name="Genoscope - CEA"/>
            <person name="William W."/>
        </authorList>
    </citation>
    <scope>NUCLEOTIDE SEQUENCE</scope>
</reference>
<organism evidence="1 2">
    <name type="scientific">Paramecium pentaurelia</name>
    <dbReference type="NCBI Taxonomy" id="43138"/>
    <lineage>
        <taxon>Eukaryota</taxon>
        <taxon>Sar</taxon>
        <taxon>Alveolata</taxon>
        <taxon>Ciliophora</taxon>
        <taxon>Intramacronucleata</taxon>
        <taxon>Oligohymenophorea</taxon>
        <taxon>Peniculida</taxon>
        <taxon>Parameciidae</taxon>
        <taxon>Paramecium</taxon>
    </lineage>
</organism>
<proteinExistence type="predicted"/>
<sequence>MNSNQDQLINLLNKLRDVGQQFLILLGLQTQSNNIKTWSFLNGTIKLQTILQGHNDSIRCLIYSQKQNSFVADDNTIRY</sequence>
<accession>A0A8S1XBK0</accession>
<dbReference type="OrthoDB" id="674604at2759"/>